<dbReference type="InterPro" id="IPR039537">
    <property type="entry name" value="Retrotran_Ty1/copia-like"/>
</dbReference>
<reference evidence="11 12" key="1">
    <citation type="journal article" date="2017" name="Genome Biol. Evol.">
        <title>Phytophthora megakarya and P. palmivora, closely related causal agents of cacao black pod rot, underwent increases in genome sizes and gene numbers by different mechanisms.</title>
        <authorList>
            <person name="Ali S.S."/>
            <person name="Shao J."/>
            <person name="Lary D.J."/>
            <person name="Kronmiller B."/>
            <person name="Shen D."/>
            <person name="Strem M.D."/>
            <person name="Amoako-Attah I."/>
            <person name="Akrofi A.Y."/>
            <person name="Begoude B.A."/>
            <person name="Ten Hoopen G.M."/>
            <person name="Coulibaly K."/>
            <person name="Kebe B.I."/>
            <person name="Melnick R.L."/>
            <person name="Guiltinan M.J."/>
            <person name="Tyler B.M."/>
            <person name="Meinhardt L.W."/>
            <person name="Bailey B.A."/>
        </authorList>
    </citation>
    <scope>NUCLEOTIDE SEQUENCE [LARGE SCALE GENOMIC DNA]</scope>
    <source>
        <strain evidence="12">sbr112.9</strain>
    </source>
</reference>
<evidence type="ECO:0000256" key="10">
    <source>
        <dbReference type="SAM" id="MobiDB-lite"/>
    </source>
</evidence>
<dbReference type="InterPro" id="IPR036397">
    <property type="entry name" value="RNaseH_sf"/>
</dbReference>
<dbReference type="SUPFAM" id="SSF53098">
    <property type="entry name" value="Ribonuclease H-like"/>
    <property type="match status" value="1"/>
</dbReference>
<sequence>MEKARSMLHYKDVSTTWWTEVVSTAVHLINRSTNSSHPTRTPFELTYKKKPSLNHLRVFGSIGYSHIDMSKRIKLEPKRFKCMFIGVHRRFEELTSVRRGVEPSEGIEIGEVGRTRSKREDSPTTIEVSTDAEESVEAQLAQLPVGDVTRRAN</sequence>
<keyword evidence="9" id="KW-0233">DNA recombination</keyword>
<protein>
    <recommendedName>
        <fullName evidence="13">Polyprotein</fullName>
    </recommendedName>
</protein>
<feature type="region of interest" description="Disordered" evidence="10">
    <location>
        <begin position="114"/>
        <end position="153"/>
    </location>
</feature>
<comment type="caution">
    <text evidence="11">The sequence shown here is derived from an EMBL/GenBank/DDBJ whole genome shotgun (WGS) entry which is preliminary data.</text>
</comment>
<accession>A0A2P4X5B6</accession>
<dbReference type="InterPro" id="IPR012337">
    <property type="entry name" value="RNaseH-like_sf"/>
</dbReference>
<dbReference type="Gene3D" id="3.30.420.10">
    <property type="entry name" value="Ribonuclease H-like superfamily/Ribonuclease H"/>
    <property type="match status" value="1"/>
</dbReference>
<evidence type="ECO:0000256" key="5">
    <source>
        <dbReference type="ARBA" id="ARBA00022842"/>
    </source>
</evidence>
<evidence type="ECO:0000256" key="1">
    <source>
        <dbReference type="ARBA" id="ARBA00022722"/>
    </source>
</evidence>
<keyword evidence="8" id="KW-0548">Nucleotidyltransferase</keyword>
<keyword evidence="5" id="KW-0460">Magnesium</keyword>
<dbReference type="PANTHER" id="PTHR42648">
    <property type="entry name" value="TRANSPOSASE, PUTATIVE-RELATED"/>
    <property type="match status" value="1"/>
</dbReference>
<evidence type="ECO:0000256" key="7">
    <source>
        <dbReference type="ARBA" id="ARBA00022918"/>
    </source>
</evidence>
<evidence type="ECO:0000256" key="9">
    <source>
        <dbReference type="ARBA" id="ARBA00023172"/>
    </source>
</evidence>
<dbReference type="GO" id="GO:0003887">
    <property type="term" value="F:DNA-directed DNA polymerase activity"/>
    <property type="evidence" value="ECO:0007669"/>
    <property type="project" value="UniProtKB-KW"/>
</dbReference>
<keyword evidence="4" id="KW-0378">Hydrolase</keyword>
<keyword evidence="8" id="KW-0239">DNA-directed DNA polymerase</keyword>
<keyword evidence="6" id="KW-0229">DNA integration</keyword>
<keyword evidence="8" id="KW-0808">Transferase</keyword>
<dbReference type="GO" id="GO:0016787">
    <property type="term" value="F:hydrolase activity"/>
    <property type="evidence" value="ECO:0007669"/>
    <property type="project" value="UniProtKB-KW"/>
</dbReference>
<dbReference type="OrthoDB" id="166668at2759"/>
<dbReference type="GO" id="GO:0003964">
    <property type="term" value="F:RNA-directed DNA polymerase activity"/>
    <property type="evidence" value="ECO:0007669"/>
    <property type="project" value="UniProtKB-KW"/>
</dbReference>
<gene>
    <name evidence="11" type="ORF">PHPALM_30362</name>
</gene>
<keyword evidence="1" id="KW-0540">Nuclease</keyword>
<dbReference type="Proteomes" id="UP000237271">
    <property type="component" value="Unassembled WGS sequence"/>
</dbReference>
<dbReference type="GO" id="GO:0046872">
    <property type="term" value="F:metal ion binding"/>
    <property type="evidence" value="ECO:0007669"/>
    <property type="project" value="UniProtKB-KW"/>
</dbReference>
<evidence type="ECO:0000256" key="3">
    <source>
        <dbReference type="ARBA" id="ARBA00022759"/>
    </source>
</evidence>
<dbReference type="GO" id="GO:0006310">
    <property type="term" value="P:DNA recombination"/>
    <property type="evidence" value="ECO:0007669"/>
    <property type="project" value="UniProtKB-KW"/>
</dbReference>
<proteinExistence type="predicted"/>
<evidence type="ECO:0008006" key="13">
    <source>
        <dbReference type="Google" id="ProtNLM"/>
    </source>
</evidence>
<evidence type="ECO:0000313" key="12">
    <source>
        <dbReference type="Proteomes" id="UP000237271"/>
    </source>
</evidence>
<keyword evidence="12" id="KW-1185">Reference proteome</keyword>
<evidence type="ECO:0000256" key="6">
    <source>
        <dbReference type="ARBA" id="ARBA00022908"/>
    </source>
</evidence>
<evidence type="ECO:0000256" key="8">
    <source>
        <dbReference type="ARBA" id="ARBA00022932"/>
    </source>
</evidence>
<dbReference type="PANTHER" id="PTHR42648:SF11">
    <property type="entry name" value="TRANSPOSON TY4-P GAG-POL POLYPROTEIN"/>
    <property type="match status" value="1"/>
</dbReference>
<name>A0A2P4X5B6_9STRA</name>
<evidence type="ECO:0000256" key="4">
    <source>
        <dbReference type="ARBA" id="ARBA00022801"/>
    </source>
</evidence>
<dbReference type="GO" id="GO:0015074">
    <property type="term" value="P:DNA integration"/>
    <property type="evidence" value="ECO:0007669"/>
    <property type="project" value="UniProtKB-KW"/>
</dbReference>
<keyword evidence="2" id="KW-0479">Metal-binding</keyword>
<dbReference type="EMBL" id="NCKW01016833">
    <property type="protein sequence ID" value="POM60747.1"/>
    <property type="molecule type" value="Genomic_DNA"/>
</dbReference>
<keyword evidence="3" id="KW-0255">Endonuclease</keyword>
<keyword evidence="7" id="KW-0695">RNA-directed DNA polymerase</keyword>
<evidence type="ECO:0000313" key="11">
    <source>
        <dbReference type="EMBL" id="POM60747.1"/>
    </source>
</evidence>
<dbReference type="GO" id="GO:0004519">
    <property type="term" value="F:endonuclease activity"/>
    <property type="evidence" value="ECO:0007669"/>
    <property type="project" value="UniProtKB-KW"/>
</dbReference>
<evidence type="ECO:0000256" key="2">
    <source>
        <dbReference type="ARBA" id="ARBA00022723"/>
    </source>
</evidence>
<dbReference type="AlphaFoldDB" id="A0A2P4X5B6"/>
<dbReference type="GO" id="GO:0003676">
    <property type="term" value="F:nucleic acid binding"/>
    <property type="evidence" value="ECO:0007669"/>
    <property type="project" value="InterPro"/>
</dbReference>
<organism evidence="11 12">
    <name type="scientific">Phytophthora palmivora</name>
    <dbReference type="NCBI Taxonomy" id="4796"/>
    <lineage>
        <taxon>Eukaryota</taxon>
        <taxon>Sar</taxon>
        <taxon>Stramenopiles</taxon>
        <taxon>Oomycota</taxon>
        <taxon>Peronosporomycetes</taxon>
        <taxon>Peronosporales</taxon>
        <taxon>Peronosporaceae</taxon>
        <taxon>Phytophthora</taxon>
    </lineage>
</organism>